<sequence length="884" mass="92834">MLQTSDSDLSSTAGSESDVTEFSDVSLATASDSSIADKSIGTESLYSEISLVSASESTGSIGELSISGDTLLETASETKFVKSLFSSDLISETSSELFVSSSVSTDMILETASDSFITSETVVETPSYSMNWLLKLNSLIASQPSTDSSSYTTGIDFETTTKSFAESPSYFSETVSEIASKSSLSMVEPSCWSELPFETSIESLIAPSYISSDPAPETASESFIVKPSYSEIASEFITKSIISSIEASISSDIFSEATTGSIVVQPSVSSGISLEIPSESMLFGESSISKLLFPVNQFMKVRVIPSWLSIIFSSDVSFETVEYSLTVIVLATPSESVVASETDVNKPSYSNEAVLQTPSESYIVGETGVKESSESSEFALSTPSTSFIASETFTVQSFASSKVSFGSDRESTISTEAIQVEPSISNDMVLETASESFISKAPTTSEFTILSETTSSSSYESSFATSSVSAIQSINSQVASASFVSADSTDSSEVGSSYTTTSAFGPASSASEEKFISVWETSNSGGSFTLESSTSVASVVTTPLPFTSNDIITEISSTWNDAKSDSPHTSKSDITSQYNSHSTSITTRSDSISLTDTFEIGFASTWTTGGFGNGGSMKSDVSNQDSYATMLPTSFLDTSNSDITTGVVSTWDAKNSNSYTSAELSTDPYSSDGYASSATAALSITESIPTTDTINTEYHSNGDITTSGGFKEISLTSHYEGGFTSESAGYTIASPSGSTQEFATATITSCFESKCSENVVTYISSVSHSTVTTGYEDTRFTGSIFSGDLASTGDNIVSASGRSVTEATNPFATNTDIAQHLRSDSNGYANTPTTGSNTSGDFSQTIETGSSSFTAIPFENGSTNISNKYLKFLGTVVSILILLI</sequence>
<evidence type="ECO:0000313" key="1">
    <source>
        <dbReference type="EMBL" id="KAF6071886.1"/>
    </source>
</evidence>
<dbReference type="Proteomes" id="UP000536275">
    <property type="component" value="Unassembled WGS sequence"/>
</dbReference>
<reference evidence="1 2" key="1">
    <citation type="submission" date="2020-03" db="EMBL/GenBank/DDBJ databases">
        <title>FDA dAtabase for Regulatory Grade micrObial Sequences (FDA-ARGOS): Supporting development and validation of Infectious Disease Dx tests.</title>
        <authorList>
            <person name="Campos J."/>
            <person name="Goldberg B."/>
            <person name="Tallon L."/>
            <person name="Sadzewicz L."/>
            <person name="Vavikolanu K."/>
            <person name="Mehta A."/>
            <person name="Aluvathingal J."/>
            <person name="Nadendla S."/>
            <person name="Nandy P."/>
            <person name="Geyer C."/>
            <person name="Yan Y."/>
            <person name="Sichtig H."/>
        </authorList>
    </citation>
    <scope>NUCLEOTIDE SEQUENCE [LARGE SCALE GENOMIC DNA]</scope>
    <source>
        <strain evidence="1 2">FDAARGOS_656</strain>
    </source>
</reference>
<evidence type="ECO:0000313" key="2">
    <source>
        <dbReference type="Proteomes" id="UP000536275"/>
    </source>
</evidence>
<proteinExistence type="predicted"/>
<dbReference type="AlphaFoldDB" id="A0A8H6C2Q3"/>
<gene>
    <name evidence="1" type="ORF">FOB64_000842</name>
</gene>
<organism evidence="1 2">
    <name type="scientific">Candida albicans</name>
    <name type="common">Yeast</name>
    <dbReference type="NCBI Taxonomy" id="5476"/>
    <lineage>
        <taxon>Eukaryota</taxon>
        <taxon>Fungi</taxon>
        <taxon>Dikarya</taxon>
        <taxon>Ascomycota</taxon>
        <taxon>Saccharomycotina</taxon>
        <taxon>Pichiomycetes</taxon>
        <taxon>Debaryomycetaceae</taxon>
        <taxon>Candida/Lodderomyces clade</taxon>
        <taxon>Candida</taxon>
    </lineage>
</organism>
<comment type="caution">
    <text evidence="1">The sequence shown here is derived from an EMBL/GenBank/DDBJ whole genome shotgun (WGS) entry which is preliminary data.</text>
</comment>
<accession>A0A8H6C2Q3</accession>
<protein>
    <submittedName>
        <fullName evidence="1">Uncharacterized protein</fullName>
    </submittedName>
</protein>
<dbReference type="EMBL" id="JABWAD010000010">
    <property type="protein sequence ID" value="KAF6071886.1"/>
    <property type="molecule type" value="Genomic_DNA"/>
</dbReference>
<name>A0A8H6C2Q3_CANAX</name>